<gene>
    <name evidence="2" type="ORF">RFN29_15030</name>
</gene>
<dbReference type="PROSITE" id="PS00028">
    <property type="entry name" value="ZINC_FINGER_C2H2_1"/>
    <property type="match status" value="1"/>
</dbReference>
<dbReference type="InterPro" id="IPR013087">
    <property type="entry name" value="Znf_C2H2_type"/>
</dbReference>
<name>A0ABU4Z3G9_9HYPH</name>
<sequence>MNEQRAPKFPATFCSQCGRGFGPGDHGFSHCEDHETKASKLIPHVHDEIPADIMKAATDIAYSAETGVVVGSFPGAVYIARAILAERQRFVAEFDGAADAGIDAAVAAERERCIEAARKAGNFGDYAYEELTADFGQPSYDMMNDIIAAIRGVHKCKVCHGSGKYLALMPESIAVFYGEETRQAVADGKPIKTWFRCDDCQGTGFVA</sequence>
<reference evidence="2 3" key="1">
    <citation type="submission" date="2023-08" db="EMBL/GenBank/DDBJ databases">
        <title>Implementing the SeqCode for naming new Mesorhizobium species isolated from Vachellia karroo root nodules.</title>
        <authorList>
            <person name="Van Lill M."/>
        </authorList>
    </citation>
    <scope>NUCLEOTIDE SEQUENCE [LARGE SCALE GENOMIC DNA]</scope>
    <source>
        <strain evidence="2 3">VK22B</strain>
    </source>
</reference>
<comment type="caution">
    <text evidence="2">The sequence shown here is derived from an EMBL/GenBank/DDBJ whole genome shotgun (WGS) entry which is preliminary data.</text>
</comment>
<evidence type="ECO:0000313" key="2">
    <source>
        <dbReference type="EMBL" id="MDX8492890.1"/>
    </source>
</evidence>
<evidence type="ECO:0000259" key="1">
    <source>
        <dbReference type="PROSITE" id="PS00028"/>
    </source>
</evidence>
<dbReference type="EMBL" id="JAVIJC010000014">
    <property type="protein sequence ID" value="MDX8492890.1"/>
    <property type="molecule type" value="Genomic_DNA"/>
</dbReference>
<dbReference type="RefSeq" id="WP_320226872.1">
    <property type="nucleotide sequence ID" value="NZ_JAVIJC010000014.1"/>
</dbReference>
<dbReference type="Proteomes" id="UP001271249">
    <property type="component" value="Unassembled WGS sequence"/>
</dbReference>
<evidence type="ECO:0000313" key="3">
    <source>
        <dbReference type="Proteomes" id="UP001271249"/>
    </source>
</evidence>
<keyword evidence="3" id="KW-1185">Reference proteome</keyword>
<feature type="domain" description="C2H2-type" evidence="1">
    <location>
        <begin position="14"/>
        <end position="34"/>
    </location>
</feature>
<proteinExistence type="predicted"/>
<accession>A0ABU4Z3G9</accession>
<organism evidence="2 3">
    <name type="scientific">Mesorhizobium captivum</name>
    <dbReference type="NCBI Taxonomy" id="3072319"/>
    <lineage>
        <taxon>Bacteria</taxon>
        <taxon>Pseudomonadati</taxon>
        <taxon>Pseudomonadota</taxon>
        <taxon>Alphaproteobacteria</taxon>
        <taxon>Hyphomicrobiales</taxon>
        <taxon>Phyllobacteriaceae</taxon>
        <taxon>Mesorhizobium</taxon>
    </lineage>
</organism>
<protein>
    <recommendedName>
        <fullName evidence="1">C2H2-type domain-containing protein</fullName>
    </recommendedName>
</protein>